<dbReference type="Proteomes" id="UP000612233">
    <property type="component" value="Unassembled WGS sequence"/>
</dbReference>
<evidence type="ECO:0008006" key="3">
    <source>
        <dbReference type="Google" id="ProtNLM"/>
    </source>
</evidence>
<sequence length="69" mass="7683">MQQVFNSIPTIVFVRDLEKRLVFQNRAMPGLMKLSPIPPGSANINPNSQLGRELATYAAIDQRVLETGE</sequence>
<keyword evidence="2" id="KW-1185">Reference proteome</keyword>
<accession>A0A927BFS6</accession>
<gene>
    <name evidence="1" type="ORF">IC235_14610</name>
</gene>
<organism evidence="1 2">
    <name type="scientific">Hymenobacter montanus</name>
    <dbReference type="NCBI Taxonomy" id="2771359"/>
    <lineage>
        <taxon>Bacteria</taxon>
        <taxon>Pseudomonadati</taxon>
        <taxon>Bacteroidota</taxon>
        <taxon>Cytophagia</taxon>
        <taxon>Cytophagales</taxon>
        <taxon>Hymenobacteraceae</taxon>
        <taxon>Hymenobacter</taxon>
    </lineage>
</organism>
<reference evidence="1" key="1">
    <citation type="submission" date="2020-09" db="EMBL/GenBank/DDBJ databases">
        <authorList>
            <person name="Kim M.K."/>
        </authorList>
    </citation>
    <scope>NUCLEOTIDE SEQUENCE</scope>
    <source>
        <strain evidence="1">BT664</strain>
    </source>
</reference>
<dbReference type="RefSeq" id="WP_191005934.1">
    <property type="nucleotide sequence ID" value="NZ_JACXAD010000016.1"/>
</dbReference>
<evidence type="ECO:0000313" key="2">
    <source>
        <dbReference type="Proteomes" id="UP000612233"/>
    </source>
</evidence>
<dbReference type="AlphaFoldDB" id="A0A927BFS6"/>
<protein>
    <recommendedName>
        <fullName evidence="3">PAS domain-containing protein</fullName>
    </recommendedName>
</protein>
<dbReference type="EMBL" id="JACXAD010000016">
    <property type="protein sequence ID" value="MBD2769123.1"/>
    <property type="molecule type" value="Genomic_DNA"/>
</dbReference>
<proteinExistence type="predicted"/>
<evidence type="ECO:0000313" key="1">
    <source>
        <dbReference type="EMBL" id="MBD2769123.1"/>
    </source>
</evidence>
<name>A0A927BFS6_9BACT</name>
<comment type="caution">
    <text evidence="1">The sequence shown here is derived from an EMBL/GenBank/DDBJ whole genome shotgun (WGS) entry which is preliminary data.</text>
</comment>